<gene>
    <name evidence="2" type="ORF">Aca07nite_85160</name>
</gene>
<name>A0ABQ3WY70_9ACTN</name>
<dbReference type="InterPro" id="IPR000600">
    <property type="entry name" value="ROK"/>
</dbReference>
<dbReference type="PANTHER" id="PTHR18964:SF149">
    <property type="entry name" value="BIFUNCTIONAL UDP-N-ACETYLGLUCOSAMINE 2-EPIMERASE_N-ACETYLMANNOSAMINE KINASE"/>
    <property type="match status" value="1"/>
</dbReference>
<sequence length="396" mass="40811">MPTVSRRSAATARWHTAAQVLAVMRQHPGISRAAMAQRIGLTRGLATEVTARLRAAHLLTEEPAPLSGRGRPTTVLRPHPQGPVVLAVHLRHEEWHCAVAALDGTLGTVDIHRHDTGSPEGRSPAAVLDAIRRTVEQAYERYGHRLRAVSLAAPAAIHSGHLAQASTLGWGPVDTSVLTAGLGVPLLVGNDATLAGVAEARSGAAVTAGTALHLIVEVGVGGTLTVDGHPVTGGHGAAGEYGHLPFGDRTLACPCGARGCWDLEVDGRALARHLGEPEPGDPRRYALAVLGRTDDSAREAVAAVAASLGAGVAALVNAHDPDIVTLGGLAIPLRRAAAFGVAYRDGLMSLHRADPATIVDAVHGDDGPLQGAVVLGLDHAASEPAIADWADSHRSR</sequence>
<dbReference type="RefSeq" id="WP_204301203.1">
    <property type="nucleotide sequence ID" value="NZ_BAAAGQ010000061.1"/>
</dbReference>
<dbReference type="InterPro" id="IPR043129">
    <property type="entry name" value="ATPase_NBD"/>
</dbReference>
<organism evidence="2">
    <name type="scientific">Actinoplanes campanulatus</name>
    <dbReference type="NCBI Taxonomy" id="113559"/>
    <lineage>
        <taxon>Bacteria</taxon>
        <taxon>Bacillati</taxon>
        <taxon>Actinomycetota</taxon>
        <taxon>Actinomycetes</taxon>
        <taxon>Micromonosporales</taxon>
        <taxon>Micromonosporaceae</taxon>
        <taxon>Actinoplanes</taxon>
    </lineage>
</organism>
<dbReference type="InterPro" id="IPR036390">
    <property type="entry name" value="WH_DNA-bd_sf"/>
</dbReference>
<reference evidence="2" key="1">
    <citation type="submission" date="2021-01" db="EMBL/GenBank/DDBJ databases">
        <title>Whole genome shotgun sequence of Actinoplanes capillaceus NBRC 16408.</title>
        <authorList>
            <person name="Komaki H."/>
            <person name="Tamura T."/>
        </authorList>
    </citation>
    <scope>NUCLEOTIDE SEQUENCE [LARGE SCALE GENOMIC DNA]</scope>
    <source>
        <strain evidence="2">NBRC 16408</strain>
    </source>
</reference>
<dbReference type="SUPFAM" id="SSF53067">
    <property type="entry name" value="Actin-like ATPase domain"/>
    <property type="match status" value="1"/>
</dbReference>
<comment type="similarity">
    <text evidence="1">Belongs to the ROK (NagC/XylR) family.</text>
</comment>
<evidence type="ECO:0000313" key="2">
    <source>
        <dbReference type="EMBL" id="GID51241.1"/>
    </source>
</evidence>
<protein>
    <submittedName>
        <fullName evidence="2">Xylose repressor</fullName>
    </submittedName>
</protein>
<proteinExistence type="inferred from homology"/>
<dbReference type="Gene3D" id="3.30.420.40">
    <property type="match status" value="2"/>
</dbReference>
<comment type="caution">
    <text evidence="2">The sequence shown here is derived from an EMBL/GenBank/DDBJ whole genome shotgun (WGS) entry which is preliminary data.</text>
</comment>
<accession>A0ABQ3WY70</accession>
<dbReference type="Pfam" id="PF00480">
    <property type="entry name" value="ROK"/>
    <property type="match status" value="1"/>
</dbReference>
<dbReference type="Gene3D" id="1.10.10.10">
    <property type="entry name" value="Winged helix-like DNA-binding domain superfamily/Winged helix DNA-binding domain"/>
    <property type="match status" value="1"/>
</dbReference>
<evidence type="ECO:0000256" key="1">
    <source>
        <dbReference type="ARBA" id="ARBA00006479"/>
    </source>
</evidence>
<dbReference type="EMBL" id="BOMF01000173">
    <property type="protein sequence ID" value="GID51241.1"/>
    <property type="molecule type" value="Genomic_DNA"/>
</dbReference>
<dbReference type="InterPro" id="IPR036388">
    <property type="entry name" value="WH-like_DNA-bd_sf"/>
</dbReference>
<dbReference type="SUPFAM" id="SSF46785">
    <property type="entry name" value="Winged helix' DNA-binding domain"/>
    <property type="match status" value="1"/>
</dbReference>
<dbReference type="PANTHER" id="PTHR18964">
    <property type="entry name" value="ROK (REPRESSOR, ORF, KINASE) FAMILY"/>
    <property type="match status" value="1"/>
</dbReference>